<evidence type="ECO:0000313" key="1">
    <source>
        <dbReference type="EMBL" id="GAM63937.1"/>
    </source>
</evidence>
<sequence length="43" mass="4869">MHKVAFSPIDGDTAFGEALLNGASKEELFSWYDELYEKFDLLA</sequence>
<proteinExistence type="predicted"/>
<dbReference type="EMBL" id="BBSA01000010">
    <property type="protein sequence ID" value="GAM63937.1"/>
    <property type="molecule type" value="Genomic_DNA"/>
</dbReference>
<name>A0A0B8PH46_9VIBR</name>
<reference evidence="1 2" key="1">
    <citation type="submission" date="2015-01" db="EMBL/GenBank/DDBJ databases">
        <title>Vibrio sp. C5 JCM 19232 whole genome shotgun sequence.</title>
        <authorList>
            <person name="Sawabe T."/>
            <person name="Meirelles P."/>
            <person name="Feng G."/>
            <person name="Sayaka M."/>
            <person name="Hattori M."/>
            <person name="Ohkuma M."/>
        </authorList>
    </citation>
    <scope>NUCLEOTIDE SEQUENCE [LARGE SCALE GENOMIC DNA]</scope>
    <source>
        <strain evidence="1 2">JCM19232</strain>
    </source>
</reference>
<comment type="caution">
    <text evidence="1">The sequence shown here is derived from an EMBL/GenBank/DDBJ whole genome shotgun (WGS) entry which is preliminary data.</text>
</comment>
<dbReference type="AlphaFoldDB" id="A0A0B8PH46"/>
<dbReference type="Proteomes" id="UP000031670">
    <property type="component" value="Unassembled WGS sequence"/>
</dbReference>
<organism evidence="1 2">
    <name type="scientific">Vibrio ishigakensis</name>
    <dbReference type="NCBI Taxonomy" id="1481914"/>
    <lineage>
        <taxon>Bacteria</taxon>
        <taxon>Pseudomonadati</taxon>
        <taxon>Pseudomonadota</taxon>
        <taxon>Gammaproteobacteria</taxon>
        <taxon>Vibrionales</taxon>
        <taxon>Vibrionaceae</taxon>
        <taxon>Vibrio</taxon>
    </lineage>
</organism>
<evidence type="ECO:0000313" key="2">
    <source>
        <dbReference type="Proteomes" id="UP000031670"/>
    </source>
</evidence>
<accession>A0A0B8PH46</accession>
<gene>
    <name evidence="1" type="ORF">JCM19232_2347</name>
</gene>
<protein>
    <submittedName>
        <fullName evidence="1">Uncharacterized protein</fullName>
    </submittedName>
</protein>
<reference evidence="1 2" key="2">
    <citation type="submission" date="2015-01" db="EMBL/GenBank/DDBJ databases">
        <authorList>
            <consortium name="NBRP consortium"/>
            <person name="Sawabe T."/>
            <person name="Meirelles P."/>
            <person name="Feng G."/>
            <person name="Sayaka M."/>
            <person name="Hattori M."/>
            <person name="Ohkuma M."/>
        </authorList>
    </citation>
    <scope>NUCLEOTIDE SEQUENCE [LARGE SCALE GENOMIC DNA]</scope>
    <source>
        <strain evidence="1 2">JCM19232</strain>
    </source>
</reference>